<dbReference type="InterPro" id="IPR050641">
    <property type="entry name" value="RIFMO-like"/>
</dbReference>
<dbReference type="STRING" id="380244.SAMN05216298_2628"/>
<gene>
    <name evidence="6" type="ORF">SAMN05216298_2628</name>
</gene>
<dbReference type="AlphaFoldDB" id="A0A1G9H5F2"/>
<protein>
    <submittedName>
        <fullName evidence="6">2-polyprenyl-6-methoxyphenol hydroxylase</fullName>
    </submittedName>
</protein>
<keyword evidence="4" id="KW-0274">FAD</keyword>
<dbReference type="EMBL" id="FNGF01000003">
    <property type="protein sequence ID" value="SDL08105.1"/>
    <property type="molecule type" value="Genomic_DNA"/>
</dbReference>
<sequence length="546" mass="59410">MTANASVLIVGAGPTGLVLAVDLARRGLIPRVIDAAPPEGKESRAVAVVARSLEMLEDLGVADAAVDRGIPLRALNFYEGGRTLAEMNLTSVESPYPMDLCIPQWQTVALLRERAERLGATIEWNTRLISIEAHDGGVTAEIQGPDGALEQSETDWLIGCDGAHSTVRRAAGIGWETSDLRRGFILGDVAADWDLVRDRFHAHFGKSGVLAVFPMPGGHWRVLASTGDDRPPKEPGLADFAHYVGLQTRLDANVRDLVWSSSFTAREGLAERYRSGRVLLAGDAAHSHSPVAGQGMNTGMQDAYNLGWKLALIAAGRAEDALLDTYTAERRPVAEAVIATTSATTRIASGQARALRRARNDALRLLGRFGAVQRRMAIALGEYTIHYRHSGLVAESWSGSRPRAWSDGADTGPQAGDLLRDAYLEDRSGPVALRHLVGGTEHHLIVFAADTSDPELLTAWRDEARDAMGDFGPVHLLTRVHLPRAIEDDALVDRRNEAHNRYGARRPSMYLIRPDQYIGYRTDTVDFTPIRDYFRTLTGAGGGSRR</sequence>
<organism evidence="6 7">
    <name type="scientific">Glycomyces sambucus</name>
    <dbReference type="NCBI Taxonomy" id="380244"/>
    <lineage>
        <taxon>Bacteria</taxon>
        <taxon>Bacillati</taxon>
        <taxon>Actinomycetota</taxon>
        <taxon>Actinomycetes</taxon>
        <taxon>Glycomycetales</taxon>
        <taxon>Glycomycetaceae</taxon>
        <taxon>Glycomyces</taxon>
    </lineage>
</organism>
<reference evidence="7" key="1">
    <citation type="submission" date="2016-10" db="EMBL/GenBank/DDBJ databases">
        <authorList>
            <person name="Varghese N."/>
            <person name="Submissions S."/>
        </authorList>
    </citation>
    <scope>NUCLEOTIDE SEQUENCE [LARGE SCALE GENOMIC DNA]</scope>
    <source>
        <strain evidence="7">CGMCC 4.3147</strain>
    </source>
</reference>
<dbReference type="PRINTS" id="PR00420">
    <property type="entry name" value="RNGMNOXGNASE"/>
</dbReference>
<accession>A0A1G9H5F2</accession>
<evidence type="ECO:0000256" key="4">
    <source>
        <dbReference type="ARBA" id="ARBA00022827"/>
    </source>
</evidence>
<dbReference type="Gene3D" id="3.30.70.2450">
    <property type="match status" value="1"/>
</dbReference>
<evidence type="ECO:0000259" key="5">
    <source>
        <dbReference type="Pfam" id="PF01494"/>
    </source>
</evidence>
<dbReference type="PANTHER" id="PTHR43004:SF19">
    <property type="entry name" value="BINDING MONOOXYGENASE, PUTATIVE (JCVI)-RELATED"/>
    <property type="match status" value="1"/>
</dbReference>
<feature type="domain" description="FAD-binding" evidence="5">
    <location>
        <begin position="5"/>
        <end position="339"/>
    </location>
</feature>
<comment type="cofactor">
    <cofactor evidence="1">
        <name>FAD</name>
        <dbReference type="ChEBI" id="CHEBI:57692"/>
    </cofactor>
</comment>
<dbReference type="OrthoDB" id="8670884at2"/>
<evidence type="ECO:0000256" key="3">
    <source>
        <dbReference type="ARBA" id="ARBA00022630"/>
    </source>
</evidence>
<dbReference type="Gene3D" id="3.40.30.120">
    <property type="match status" value="1"/>
</dbReference>
<dbReference type="InterPro" id="IPR036249">
    <property type="entry name" value="Thioredoxin-like_sf"/>
</dbReference>
<dbReference type="InterPro" id="IPR036188">
    <property type="entry name" value="FAD/NAD-bd_sf"/>
</dbReference>
<dbReference type="PANTHER" id="PTHR43004">
    <property type="entry name" value="TRK SYSTEM POTASSIUM UPTAKE PROTEIN"/>
    <property type="match status" value="1"/>
</dbReference>
<evidence type="ECO:0000313" key="6">
    <source>
        <dbReference type="EMBL" id="SDL08105.1"/>
    </source>
</evidence>
<dbReference type="RefSeq" id="WP_091049172.1">
    <property type="nucleotide sequence ID" value="NZ_FNGF01000003.1"/>
</dbReference>
<dbReference type="GO" id="GO:0016709">
    <property type="term" value="F:oxidoreductase activity, acting on paired donors, with incorporation or reduction of molecular oxygen, NAD(P)H as one donor, and incorporation of one atom of oxygen"/>
    <property type="evidence" value="ECO:0007669"/>
    <property type="project" value="UniProtKB-ARBA"/>
</dbReference>
<evidence type="ECO:0000313" key="7">
    <source>
        <dbReference type="Proteomes" id="UP000198662"/>
    </source>
</evidence>
<evidence type="ECO:0000256" key="2">
    <source>
        <dbReference type="ARBA" id="ARBA00007801"/>
    </source>
</evidence>
<dbReference type="InterPro" id="IPR002938">
    <property type="entry name" value="FAD-bd"/>
</dbReference>
<dbReference type="Pfam" id="PF01494">
    <property type="entry name" value="FAD_binding_3"/>
    <property type="match status" value="1"/>
</dbReference>
<keyword evidence="3" id="KW-0285">Flavoprotein</keyword>
<comment type="similarity">
    <text evidence="2">Belongs to the PheA/TfdB FAD monooxygenase family.</text>
</comment>
<dbReference type="GO" id="GO:0071949">
    <property type="term" value="F:FAD binding"/>
    <property type="evidence" value="ECO:0007669"/>
    <property type="project" value="InterPro"/>
</dbReference>
<dbReference type="SUPFAM" id="SSF52833">
    <property type="entry name" value="Thioredoxin-like"/>
    <property type="match status" value="1"/>
</dbReference>
<proteinExistence type="inferred from homology"/>
<name>A0A1G9H5F2_9ACTN</name>
<dbReference type="Proteomes" id="UP000198662">
    <property type="component" value="Unassembled WGS sequence"/>
</dbReference>
<keyword evidence="7" id="KW-1185">Reference proteome</keyword>
<dbReference type="SUPFAM" id="SSF51905">
    <property type="entry name" value="FAD/NAD(P)-binding domain"/>
    <property type="match status" value="1"/>
</dbReference>
<dbReference type="Gene3D" id="3.50.50.60">
    <property type="entry name" value="FAD/NAD(P)-binding domain"/>
    <property type="match status" value="1"/>
</dbReference>
<evidence type="ECO:0000256" key="1">
    <source>
        <dbReference type="ARBA" id="ARBA00001974"/>
    </source>
</evidence>